<feature type="compositionally biased region" description="Basic residues" evidence="2">
    <location>
        <begin position="130"/>
        <end position="143"/>
    </location>
</feature>
<dbReference type="SUPFAM" id="SSF57959">
    <property type="entry name" value="Leucine zipper domain"/>
    <property type="match status" value="1"/>
</dbReference>
<feature type="coiled-coil region" evidence="1">
    <location>
        <begin position="212"/>
        <end position="260"/>
    </location>
</feature>
<evidence type="ECO:0000313" key="4">
    <source>
        <dbReference type="EMBL" id="KAJ6245985.1"/>
    </source>
</evidence>
<feature type="region of interest" description="Disordered" evidence="2">
    <location>
        <begin position="119"/>
        <end position="148"/>
    </location>
</feature>
<dbReference type="InterPro" id="IPR004827">
    <property type="entry name" value="bZIP"/>
</dbReference>
<feature type="compositionally biased region" description="Polar residues" evidence="2">
    <location>
        <begin position="55"/>
        <end position="76"/>
    </location>
</feature>
<dbReference type="EMBL" id="JAOAOG010000140">
    <property type="protein sequence ID" value="KAJ6245985.1"/>
    <property type="molecule type" value="Genomic_DNA"/>
</dbReference>
<dbReference type="Proteomes" id="UP001150062">
    <property type="component" value="Unassembled WGS sequence"/>
</dbReference>
<evidence type="ECO:0000313" key="5">
    <source>
        <dbReference type="Proteomes" id="UP001150062"/>
    </source>
</evidence>
<dbReference type="PROSITE" id="PS00036">
    <property type="entry name" value="BZIP_BASIC"/>
    <property type="match status" value="1"/>
</dbReference>
<dbReference type="SMART" id="SM00338">
    <property type="entry name" value="BRLZ"/>
    <property type="match status" value="1"/>
</dbReference>
<dbReference type="Gene3D" id="1.20.5.170">
    <property type="match status" value="1"/>
</dbReference>
<feature type="region of interest" description="Disordered" evidence="2">
    <location>
        <begin position="50"/>
        <end position="76"/>
    </location>
</feature>
<protein>
    <submittedName>
        <fullName evidence="4">Basic-leucine zipper transcription factor f-related</fullName>
    </submittedName>
</protein>
<sequence length="271" mass="31976">MNKKKDFLPFFSSHFENEEVKIDDLVSLSSFLDSSDLFIMNQFSAKLETEKQKSDQINPILNDNKNNSGHNTKNDNNNFHSLDVSVNSILNDDFCLPKIKNHKRIFLETIAVPKIYRKRPQKNKKEEKLKKTRKPISRNKVQKSKTTTRFDDQKNFLEAIKRKQEPVWVKNMSGEKVDLLGVMSKKMFNLLTEEQKKRRKKLKNRISAEASRGRAKLRLKELQLKVDDLNKQNQLLLKQAEDFQNEKVLMRNEIEKLRSIVMKQNQTQNQN</sequence>
<gene>
    <name evidence="4" type="ORF">M0813_19745</name>
</gene>
<keyword evidence="1" id="KW-0175">Coiled coil</keyword>
<comment type="caution">
    <text evidence="4">The sequence shown here is derived from an EMBL/GenBank/DDBJ whole genome shotgun (WGS) entry which is preliminary data.</text>
</comment>
<organism evidence="4 5">
    <name type="scientific">Anaeramoeba flamelloides</name>
    <dbReference type="NCBI Taxonomy" id="1746091"/>
    <lineage>
        <taxon>Eukaryota</taxon>
        <taxon>Metamonada</taxon>
        <taxon>Anaeramoebidae</taxon>
        <taxon>Anaeramoeba</taxon>
    </lineage>
</organism>
<feature type="domain" description="BZIP" evidence="3">
    <location>
        <begin position="194"/>
        <end position="257"/>
    </location>
</feature>
<evidence type="ECO:0000259" key="3">
    <source>
        <dbReference type="PROSITE" id="PS50217"/>
    </source>
</evidence>
<dbReference type="Pfam" id="PF00170">
    <property type="entry name" value="bZIP_1"/>
    <property type="match status" value="1"/>
</dbReference>
<evidence type="ECO:0000256" key="1">
    <source>
        <dbReference type="SAM" id="Coils"/>
    </source>
</evidence>
<proteinExistence type="predicted"/>
<name>A0ABQ8YN19_9EUKA</name>
<accession>A0ABQ8YN19</accession>
<reference evidence="4" key="1">
    <citation type="submission" date="2022-08" db="EMBL/GenBank/DDBJ databases">
        <title>Novel sulfate-reducing endosymbionts in the free-living metamonad Anaeramoeba.</title>
        <authorList>
            <person name="Jerlstrom-Hultqvist J."/>
            <person name="Cepicka I."/>
            <person name="Gallot-Lavallee L."/>
            <person name="Salas-Leiva D."/>
            <person name="Curtis B.A."/>
            <person name="Zahonova K."/>
            <person name="Pipaliya S."/>
            <person name="Dacks J."/>
            <person name="Roger A.J."/>
        </authorList>
    </citation>
    <scope>NUCLEOTIDE SEQUENCE</scope>
    <source>
        <strain evidence="4">Schooner1</strain>
    </source>
</reference>
<keyword evidence="5" id="KW-1185">Reference proteome</keyword>
<evidence type="ECO:0000256" key="2">
    <source>
        <dbReference type="SAM" id="MobiDB-lite"/>
    </source>
</evidence>
<dbReference type="InterPro" id="IPR046347">
    <property type="entry name" value="bZIP_sf"/>
</dbReference>
<dbReference type="PROSITE" id="PS50217">
    <property type="entry name" value="BZIP"/>
    <property type="match status" value="1"/>
</dbReference>